<dbReference type="RefSeq" id="WP_076516864.1">
    <property type="nucleotide sequence ID" value="NZ_FTOH01000008.1"/>
</dbReference>
<keyword evidence="1" id="KW-0732">Signal</keyword>
<dbReference type="InterPro" id="IPR021953">
    <property type="entry name" value="DUF3570"/>
</dbReference>
<evidence type="ECO:0000313" key="2">
    <source>
        <dbReference type="EMBL" id="SIT04729.1"/>
    </source>
</evidence>
<gene>
    <name evidence="2" type="ORF">SAMN05421686_10893</name>
</gene>
<dbReference type="EMBL" id="FTOH01000008">
    <property type="protein sequence ID" value="SIT04729.1"/>
    <property type="molecule type" value="Genomic_DNA"/>
</dbReference>
<evidence type="ECO:0008006" key="4">
    <source>
        <dbReference type="Google" id="ProtNLM"/>
    </source>
</evidence>
<feature type="signal peptide" evidence="1">
    <location>
        <begin position="1"/>
        <end position="33"/>
    </location>
</feature>
<dbReference type="Proteomes" id="UP000185639">
    <property type="component" value="Unassembled WGS sequence"/>
</dbReference>
<feature type="chain" id="PRO_5009943746" description="Beta-barrel porin 2" evidence="1">
    <location>
        <begin position="34"/>
        <end position="389"/>
    </location>
</feature>
<evidence type="ECO:0000256" key="1">
    <source>
        <dbReference type="SAM" id="SignalP"/>
    </source>
</evidence>
<accession>A0A1N7P2S4</accession>
<protein>
    <recommendedName>
        <fullName evidence="4">Beta-barrel porin 2</fullName>
    </recommendedName>
</protein>
<proteinExistence type="predicted"/>
<dbReference type="Pfam" id="PF12094">
    <property type="entry name" value="DUF3570"/>
    <property type="match status" value="1"/>
</dbReference>
<keyword evidence="3" id="KW-1185">Reference proteome</keyword>
<dbReference type="AlphaFoldDB" id="A0A1N7P2S4"/>
<reference evidence="3" key="1">
    <citation type="submission" date="2017-01" db="EMBL/GenBank/DDBJ databases">
        <authorList>
            <person name="Varghese N."/>
            <person name="Submissions S."/>
        </authorList>
    </citation>
    <scope>NUCLEOTIDE SEQUENCE [LARGE SCALE GENOMIC DNA]</scope>
    <source>
        <strain evidence="3">DSM 24913</strain>
    </source>
</reference>
<name>A0A1N7P2S4_9GAMM</name>
<sequence>MLLTRLITAIRPAFLLRILAVTYAIVVATAAQAAAPTADELDSIFAARGIVYQQEDDGGSGGNPTIEEDATIYEGILLFQQRLNENNAASFKAVGDLVTAASYDDARDKAETVSGATGYNPGRFNLEGRWKYRSDSRTGFTLHTSYGQEYAYRSTGYGFGISQSLNEESTQLSADFQFYDDTVRMIRYDGSKETDEPRDTATGAFSLTQTLSPVSLMNLSWVYSRQRGMLATSFNSVLFDNGERDFEVLPDERVRNTVSVRYKHAIGEDSVQLGLSHYQDSWELDGQAFEARYFYRLNDGQLTLEPSYRFYTQTATEYFSEQFSAPQNYQTSDSDLGHFDGHSAGLVLSYRKAGWLTKEPSNYDIGFNMYRRSDDLNFYWLTLGWYTAL</sequence>
<dbReference type="STRING" id="484498.SAMN05421686_10893"/>
<evidence type="ECO:0000313" key="3">
    <source>
        <dbReference type="Proteomes" id="UP000185639"/>
    </source>
</evidence>
<organism evidence="2 3">
    <name type="scientific">Thalassolituus maritimus</name>
    <dbReference type="NCBI Taxonomy" id="484498"/>
    <lineage>
        <taxon>Bacteria</taxon>
        <taxon>Pseudomonadati</taxon>
        <taxon>Pseudomonadota</taxon>
        <taxon>Gammaproteobacteria</taxon>
        <taxon>Oceanospirillales</taxon>
        <taxon>Oceanospirillaceae</taxon>
        <taxon>Thalassolituus</taxon>
    </lineage>
</organism>